<evidence type="ECO:0000256" key="1">
    <source>
        <dbReference type="ARBA" id="ARBA00004184"/>
    </source>
</evidence>
<sequence>MERFLKARDFDFEKTILMWEEMLKWRHEYGTDSILEGKYLGEEGANCLVAGVAVICAPCDLLVCIVDLNRNIYHKPGVAVHSSCLGCTFVPQVLSRRPFNTSQLQDLVPSSLEFSEMAWSSHLYMLVPWAPLT</sequence>
<dbReference type="PANTHER" id="PTHR45657">
    <property type="entry name" value="CRAL-TRIO DOMAIN-CONTAINING PROTEIN YKL091C-RELATED"/>
    <property type="match status" value="1"/>
</dbReference>
<dbReference type="GO" id="GO:0012505">
    <property type="term" value="C:endomembrane system"/>
    <property type="evidence" value="ECO:0007669"/>
    <property type="project" value="UniProtKB-SubCell"/>
</dbReference>
<proteinExistence type="predicted"/>
<comment type="subcellular location">
    <subcellularLocation>
        <location evidence="1">Endomembrane system</location>
        <topology evidence="1">Peripheral membrane protein</topology>
    </subcellularLocation>
</comment>
<dbReference type="Proteomes" id="UP001237642">
    <property type="component" value="Unassembled WGS sequence"/>
</dbReference>
<dbReference type="AlphaFoldDB" id="A0AAD8N056"/>
<dbReference type="SUPFAM" id="SSF46938">
    <property type="entry name" value="CRAL/TRIO N-terminal domain"/>
    <property type="match status" value="1"/>
</dbReference>
<dbReference type="InterPro" id="IPR051026">
    <property type="entry name" value="PI/PC_transfer"/>
</dbReference>
<reference evidence="2" key="1">
    <citation type="submission" date="2023-02" db="EMBL/GenBank/DDBJ databases">
        <title>Genome of toxic invasive species Heracleum sosnowskyi carries increased number of genes despite the absence of recent whole-genome duplications.</title>
        <authorList>
            <person name="Schelkunov M."/>
            <person name="Shtratnikova V."/>
            <person name="Makarenko M."/>
            <person name="Klepikova A."/>
            <person name="Omelchenko D."/>
            <person name="Novikova G."/>
            <person name="Obukhova E."/>
            <person name="Bogdanov V."/>
            <person name="Penin A."/>
            <person name="Logacheva M."/>
        </authorList>
    </citation>
    <scope>NUCLEOTIDE SEQUENCE</scope>
    <source>
        <strain evidence="2">Hsosn_3</strain>
        <tissue evidence="2">Leaf</tissue>
    </source>
</reference>
<dbReference type="Gene3D" id="3.40.525.10">
    <property type="entry name" value="CRAL-TRIO lipid binding domain"/>
    <property type="match status" value="1"/>
</dbReference>
<organism evidence="2 3">
    <name type="scientific">Heracleum sosnowskyi</name>
    <dbReference type="NCBI Taxonomy" id="360622"/>
    <lineage>
        <taxon>Eukaryota</taxon>
        <taxon>Viridiplantae</taxon>
        <taxon>Streptophyta</taxon>
        <taxon>Embryophyta</taxon>
        <taxon>Tracheophyta</taxon>
        <taxon>Spermatophyta</taxon>
        <taxon>Magnoliopsida</taxon>
        <taxon>eudicotyledons</taxon>
        <taxon>Gunneridae</taxon>
        <taxon>Pentapetalae</taxon>
        <taxon>asterids</taxon>
        <taxon>campanulids</taxon>
        <taxon>Apiales</taxon>
        <taxon>Apiaceae</taxon>
        <taxon>Apioideae</taxon>
        <taxon>apioid superclade</taxon>
        <taxon>Tordylieae</taxon>
        <taxon>Tordyliinae</taxon>
        <taxon>Heracleum</taxon>
    </lineage>
</organism>
<name>A0AAD8N056_9APIA</name>
<accession>A0AAD8N056</accession>
<gene>
    <name evidence="2" type="ORF">POM88_018226</name>
</gene>
<protein>
    <submittedName>
        <fullName evidence="2">Uncharacterized protein</fullName>
    </submittedName>
</protein>
<reference evidence="2" key="2">
    <citation type="submission" date="2023-05" db="EMBL/GenBank/DDBJ databases">
        <authorList>
            <person name="Schelkunov M.I."/>
        </authorList>
    </citation>
    <scope>NUCLEOTIDE SEQUENCE</scope>
    <source>
        <strain evidence="2">Hsosn_3</strain>
        <tissue evidence="2">Leaf</tissue>
    </source>
</reference>
<comment type="caution">
    <text evidence="2">The sequence shown here is derived from an EMBL/GenBank/DDBJ whole genome shotgun (WGS) entry which is preliminary data.</text>
</comment>
<dbReference type="InterPro" id="IPR036273">
    <property type="entry name" value="CRAL/TRIO_N_dom_sf"/>
</dbReference>
<dbReference type="PANTHER" id="PTHR45657:SF8">
    <property type="entry name" value="PHOSPHATIDYLINOSITOL_PHOSPHATIDYLCHOLINE TRANSFER PROTEIN SFH13"/>
    <property type="match status" value="1"/>
</dbReference>
<evidence type="ECO:0000313" key="2">
    <source>
        <dbReference type="EMBL" id="KAK1390048.1"/>
    </source>
</evidence>
<dbReference type="EMBL" id="JAUIZM010000004">
    <property type="protein sequence ID" value="KAK1390048.1"/>
    <property type="molecule type" value="Genomic_DNA"/>
</dbReference>
<keyword evidence="3" id="KW-1185">Reference proteome</keyword>
<evidence type="ECO:0000313" key="3">
    <source>
        <dbReference type="Proteomes" id="UP001237642"/>
    </source>
</evidence>
<dbReference type="InterPro" id="IPR036865">
    <property type="entry name" value="CRAL-TRIO_dom_sf"/>
</dbReference>